<name>A0ABR6WTM0_9FIRM</name>
<comment type="caution">
    <text evidence="5">The sequence shown here is derived from an EMBL/GenBank/DDBJ whole genome shotgun (WGS) entry which is preliminary data.</text>
</comment>
<proteinExistence type="predicted"/>
<keyword evidence="3 5" id="KW-0067">ATP-binding</keyword>
<keyword evidence="6" id="KW-1185">Reference proteome</keyword>
<evidence type="ECO:0000313" key="6">
    <source>
        <dbReference type="Proteomes" id="UP000603234"/>
    </source>
</evidence>
<protein>
    <submittedName>
        <fullName evidence="5">ATP-binding cassette domain-containing protein</fullName>
    </submittedName>
</protein>
<reference evidence="5 6" key="1">
    <citation type="journal article" date="2020" name="mSystems">
        <title>Defining Genomic and Predicted Metabolic Features of the Acetobacterium Genus.</title>
        <authorList>
            <person name="Ross D.E."/>
            <person name="Marshall C.W."/>
            <person name="Gulliver D."/>
            <person name="May H.D."/>
            <person name="Norman R.S."/>
        </authorList>
    </citation>
    <scope>NUCLEOTIDE SEQUENCE [LARGE SCALE GENOMIC DNA]</scope>
    <source>
        <strain evidence="5 6">DSM 8238</strain>
    </source>
</reference>
<keyword evidence="2" id="KW-0547">Nucleotide-binding</keyword>
<dbReference type="PANTHER" id="PTHR42781">
    <property type="entry name" value="SPERMIDINE/PUTRESCINE IMPORT ATP-BINDING PROTEIN POTA"/>
    <property type="match status" value="1"/>
</dbReference>
<evidence type="ECO:0000256" key="2">
    <source>
        <dbReference type="ARBA" id="ARBA00022741"/>
    </source>
</evidence>
<dbReference type="Proteomes" id="UP000603234">
    <property type="component" value="Unassembled WGS sequence"/>
</dbReference>
<gene>
    <name evidence="5" type="ORF">GH808_05925</name>
</gene>
<dbReference type="PANTHER" id="PTHR42781:SF8">
    <property type="entry name" value="BICARBONATE TRANSPORT ATP-BINDING PROTEIN CMPC"/>
    <property type="match status" value="1"/>
</dbReference>
<sequence>MKNVDVNPIIEICAVNKSYEGRPVLADINLAIRPGELICVIGASGCGKSTLLNLIGGFVKADRGEIRLNGRLVEKPCRQCIMVFQEFDQLFTWQTVRHNIEFPLKNAPERLSHQEIRSRADHYLAMVKLTDFGDYYPNQLSGGMKQRTALARALALSPQLLLMDEPFGSLDAQTKKELQETLLEIRQETRATTVFVTHDIREALYLADRIVVLKAGAVAAVIKNQTRNTDETRVAEITALLSP</sequence>
<dbReference type="InterPro" id="IPR027417">
    <property type="entry name" value="P-loop_NTPase"/>
</dbReference>
<evidence type="ECO:0000313" key="5">
    <source>
        <dbReference type="EMBL" id="MBC3803973.1"/>
    </source>
</evidence>
<dbReference type="InterPro" id="IPR003593">
    <property type="entry name" value="AAA+_ATPase"/>
</dbReference>
<evidence type="ECO:0000256" key="1">
    <source>
        <dbReference type="ARBA" id="ARBA00022448"/>
    </source>
</evidence>
<dbReference type="CDD" id="cd03293">
    <property type="entry name" value="ABC_NrtD_SsuB_transporters"/>
    <property type="match status" value="1"/>
</dbReference>
<dbReference type="GO" id="GO:0005524">
    <property type="term" value="F:ATP binding"/>
    <property type="evidence" value="ECO:0007669"/>
    <property type="project" value="UniProtKB-KW"/>
</dbReference>
<evidence type="ECO:0000256" key="3">
    <source>
        <dbReference type="ARBA" id="ARBA00022840"/>
    </source>
</evidence>
<keyword evidence="1" id="KW-0813">Transport</keyword>
<organism evidence="5 6">
    <name type="scientific">Acetobacterium fimetarium</name>
    <dbReference type="NCBI Taxonomy" id="52691"/>
    <lineage>
        <taxon>Bacteria</taxon>
        <taxon>Bacillati</taxon>
        <taxon>Bacillota</taxon>
        <taxon>Clostridia</taxon>
        <taxon>Eubacteriales</taxon>
        <taxon>Eubacteriaceae</taxon>
        <taxon>Acetobacterium</taxon>
    </lineage>
</organism>
<dbReference type="InterPro" id="IPR050093">
    <property type="entry name" value="ABC_SmlMolc_Importer"/>
</dbReference>
<dbReference type="InterPro" id="IPR003439">
    <property type="entry name" value="ABC_transporter-like_ATP-bd"/>
</dbReference>
<dbReference type="SUPFAM" id="SSF52540">
    <property type="entry name" value="P-loop containing nucleoside triphosphate hydrolases"/>
    <property type="match status" value="1"/>
</dbReference>
<dbReference type="SMART" id="SM00382">
    <property type="entry name" value="AAA"/>
    <property type="match status" value="1"/>
</dbReference>
<feature type="domain" description="ABC transporter" evidence="4">
    <location>
        <begin position="10"/>
        <end position="240"/>
    </location>
</feature>
<dbReference type="PROSITE" id="PS50893">
    <property type="entry name" value="ABC_TRANSPORTER_2"/>
    <property type="match status" value="1"/>
</dbReference>
<dbReference type="EMBL" id="WJBC01000006">
    <property type="protein sequence ID" value="MBC3803973.1"/>
    <property type="molecule type" value="Genomic_DNA"/>
</dbReference>
<dbReference type="RefSeq" id="WP_186841861.1">
    <property type="nucleotide sequence ID" value="NZ_WJBC01000006.1"/>
</dbReference>
<dbReference type="Pfam" id="PF00005">
    <property type="entry name" value="ABC_tran"/>
    <property type="match status" value="1"/>
</dbReference>
<evidence type="ECO:0000259" key="4">
    <source>
        <dbReference type="PROSITE" id="PS50893"/>
    </source>
</evidence>
<dbReference type="Gene3D" id="3.40.50.300">
    <property type="entry name" value="P-loop containing nucleotide triphosphate hydrolases"/>
    <property type="match status" value="1"/>
</dbReference>
<accession>A0ABR6WTM0</accession>